<evidence type="ECO:0000313" key="1">
    <source>
        <dbReference type="EMBL" id="MBX57099.1"/>
    </source>
</evidence>
<sequence>MGRAFVFVKRIKKSTTFHSLGNSRHTRCTRNYSSHKFVSLSDTS</sequence>
<dbReference type="EMBL" id="GGEC01076615">
    <property type="protein sequence ID" value="MBX57099.1"/>
    <property type="molecule type" value="Transcribed_RNA"/>
</dbReference>
<accession>A0A2P2PR35</accession>
<name>A0A2P2PR35_RHIMU</name>
<protein>
    <submittedName>
        <fullName evidence="1">Uncharacterized protein</fullName>
    </submittedName>
</protein>
<dbReference type="AlphaFoldDB" id="A0A2P2PR35"/>
<proteinExistence type="predicted"/>
<reference evidence="1" key="1">
    <citation type="submission" date="2018-02" db="EMBL/GenBank/DDBJ databases">
        <title>Rhizophora mucronata_Transcriptome.</title>
        <authorList>
            <person name="Meera S.P."/>
            <person name="Sreeshan A."/>
            <person name="Augustine A."/>
        </authorList>
    </citation>
    <scope>NUCLEOTIDE SEQUENCE</scope>
    <source>
        <tissue evidence="1">Leaf</tissue>
    </source>
</reference>
<organism evidence="1">
    <name type="scientific">Rhizophora mucronata</name>
    <name type="common">Asiatic mangrove</name>
    <dbReference type="NCBI Taxonomy" id="61149"/>
    <lineage>
        <taxon>Eukaryota</taxon>
        <taxon>Viridiplantae</taxon>
        <taxon>Streptophyta</taxon>
        <taxon>Embryophyta</taxon>
        <taxon>Tracheophyta</taxon>
        <taxon>Spermatophyta</taxon>
        <taxon>Magnoliopsida</taxon>
        <taxon>eudicotyledons</taxon>
        <taxon>Gunneridae</taxon>
        <taxon>Pentapetalae</taxon>
        <taxon>rosids</taxon>
        <taxon>fabids</taxon>
        <taxon>Malpighiales</taxon>
        <taxon>Rhizophoraceae</taxon>
        <taxon>Rhizophora</taxon>
    </lineage>
</organism>